<dbReference type="STRING" id="266265.Bxe_A3710"/>
<dbReference type="KEGG" id="bxe:Bxe_A3710"/>
<dbReference type="EMBL" id="CP000270">
    <property type="protein sequence ID" value="ABE29279.1"/>
    <property type="molecule type" value="Genomic_DNA"/>
</dbReference>
<keyword evidence="2" id="KW-1185">Reference proteome</keyword>
<sequence length="81" mass="9367">MRITCEIAHSSGWLSPHTQGHAILAIDLVWLQSGKSAMYCDDNSLSSRRHRNLRVEPLSSYTWTRRIRHALTVLCVLYRTE</sequence>
<evidence type="ECO:0000313" key="1">
    <source>
        <dbReference type="EMBL" id="ABE29279.1"/>
    </source>
</evidence>
<evidence type="ECO:0000313" key="2">
    <source>
        <dbReference type="Proteomes" id="UP000001817"/>
    </source>
</evidence>
<accession>Q144G0</accession>
<dbReference type="Proteomes" id="UP000001817">
    <property type="component" value="Chromosome 1"/>
</dbReference>
<dbReference type="AlphaFoldDB" id="Q144G0"/>
<gene>
    <name evidence="1" type="ORF">Bxe_A3710</name>
</gene>
<name>Q144G0_PARXL</name>
<proteinExistence type="predicted"/>
<protein>
    <submittedName>
        <fullName evidence="1">Uncharacterized protein</fullName>
    </submittedName>
</protein>
<reference evidence="1 2" key="1">
    <citation type="journal article" date="2006" name="Proc. Natl. Acad. Sci. U.S.A.">
        <title>Burkholderia xenovorans LB400 harbors a multi-replicon, 9.73-Mbp genome shaped for versatility.</title>
        <authorList>
            <person name="Chain P.S."/>
            <person name="Denef V.J."/>
            <person name="Konstantinidis K.T."/>
            <person name="Vergez L.M."/>
            <person name="Agullo L."/>
            <person name="Reyes V.L."/>
            <person name="Hauser L."/>
            <person name="Cordova M."/>
            <person name="Gomez L."/>
            <person name="Gonzalez M."/>
            <person name="Land M."/>
            <person name="Lao V."/>
            <person name="Larimer F."/>
            <person name="LiPuma J.J."/>
            <person name="Mahenthiralingam E."/>
            <person name="Malfatti S.A."/>
            <person name="Marx C.J."/>
            <person name="Parnell J.J."/>
            <person name="Ramette A."/>
            <person name="Richardson P."/>
            <person name="Seeger M."/>
            <person name="Smith D."/>
            <person name="Spilker T."/>
            <person name="Sul W.J."/>
            <person name="Tsoi T.V."/>
            <person name="Ulrich L.E."/>
            <person name="Zhulin I.B."/>
            <person name="Tiedje J.M."/>
        </authorList>
    </citation>
    <scope>NUCLEOTIDE SEQUENCE [LARGE SCALE GENOMIC DNA]</scope>
    <source>
        <strain evidence="1 2">LB400</strain>
    </source>
</reference>
<organism evidence="1 2">
    <name type="scientific">Paraburkholderia xenovorans (strain LB400)</name>
    <dbReference type="NCBI Taxonomy" id="266265"/>
    <lineage>
        <taxon>Bacteria</taxon>
        <taxon>Pseudomonadati</taxon>
        <taxon>Pseudomonadota</taxon>
        <taxon>Betaproteobacteria</taxon>
        <taxon>Burkholderiales</taxon>
        <taxon>Burkholderiaceae</taxon>
        <taxon>Paraburkholderia</taxon>
    </lineage>
</organism>